<proteinExistence type="inferred from homology"/>
<dbReference type="InterPro" id="IPR036871">
    <property type="entry name" value="PX_dom_sf"/>
</dbReference>
<evidence type="ECO:0000256" key="9">
    <source>
        <dbReference type="ARBA" id="ARBA00023136"/>
    </source>
</evidence>
<evidence type="ECO:0000256" key="4">
    <source>
        <dbReference type="ARBA" id="ARBA00022448"/>
    </source>
</evidence>
<gene>
    <name evidence="13" type="ORF">E1301_Tti005946</name>
</gene>
<dbReference type="InterPro" id="IPR001683">
    <property type="entry name" value="PX_dom"/>
</dbReference>
<keyword evidence="7" id="KW-0653">Protein transport</keyword>
<feature type="compositionally biased region" description="Acidic residues" evidence="11">
    <location>
        <begin position="350"/>
        <end position="362"/>
    </location>
</feature>
<dbReference type="GO" id="GO:1901981">
    <property type="term" value="F:phosphatidylinositol phosphate binding"/>
    <property type="evidence" value="ECO:0007669"/>
    <property type="project" value="TreeGrafter"/>
</dbReference>
<dbReference type="GO" id="GO:0006886">
    <property type="term" value="P:intracellular protein transport"/>
    <property type="evidence" value="ECO:0007669"/>
    <property type="project" value="InterPro"/>
</dbReference>
<dbReference type="EMBL" id="SOYY01000001">
    <property type="protein sequence ID" value="KAA0725234.1"/>
    <property type="molecule type" value="Genomic_DNA"/>
</dbReference>
<comment type="subcellular location">
    <subcellularLocation>
        <location evidence="2">Cytoplasm</location>
    </subcellularLocation>
    <subcellularLocation>
        <location evidence="10">Endomembrane system</location>
        <topology evidence="10">Peripheral membrane protein</topology>
        <orientation evidence="10">Cytoplasmic side</orientation>
    </subcellularLocation>
    <subcellularLocation>
        <location evidence="1">Endosome</location>
    </subcellularLocation>
</comment>
<evidence type="ECO:0000256" key="8">
    <source>
        <dbReference type="ARBA" id="ARBA00023121"/>
    </source>
</evidence>
<feature type="domain" description="PX" evidence="12">
    <location>
        <begin position="11"/>
        <end position="127"/>
    </location>
</feature>
<feature type="compositionally biased region" description="Basic and acidic residues" evidence="11">
    <location>
        <begin position="217"/>
        <end position="230"/>
    </location>
</feature>
<evidence type="ECO:0000256" key="11">
    <source>
        <dbReference type="SAM" id="MobiDB-lite"/>
    </source>
</evidence>
<feature type="compositionally biased region" description="Basic and acidic residues" evidence="11">
    <location>
        <begin position="363"/>
        <end position="378"/>
    </location>
</feature>
<dbReference type="PROSITE" id="PS50195">
    <property type="entry name" value="PX"/>
    <property type="match status" value="1"/>
</dbReference>
<dbReference type="SUPFAM" id="SSF64268">
    <property type="entry name" value="PX domain"/>
    <property type="match status" value="1"/>
</dbReference>
<dbReference type="InterPro" id="IPR043544">
    <property type="entry name" value="SNX10/11"/>
</dbReference>
<evidence type="ECO:0000313" key="13">
    <source>
        <dbReference type="EMBL" id="KAA0725234.1"/>
    </source>
</evidence>
<keyword evidence="8" id="KW-0446">Lipid-binding</keyword>
<feature type="compositionally biased region" description="Polar residues" evidence="11">
    <location>
        <begin position="175"/>
        <end position="190"/>
    </location>
</feature>
<evidence type="ECO:0000259" key="12">
    <source>
        <dbReference type="PROSITE" id="PS50195"/>
    </source>
</evidence>
<feature type="compositionally biased region" description="Basic and acidic residues" evidence="11">
    <location>
        <begin position="340"/>
        <end position="349"/>
    </location>
</feature>
<evidence type="ECO:0000256" key="2">
    <source>
        <dbReference type="ARBA" id="ARBA00004496"/>
    </source>
</evidence>
<keyword evidence="5" id="KW-0963">Cytoplasm</keyword>
<dbReference type="Pfam" id="PF00787">
    <property type="entry name" value="PX"/>
    <property type="match status" value="1"/>
</dbReference>
<keyword evidence="9" id="KW-0472">Membrane</keyword>
<dbReference type="AlphaFoldDB" id="A0A5A9PSI6"/>
<feature type="region of interest" description="Disordered" evidence="11">
    <location>
        <begin position="332"/>
        <end position="387"/>
    </location>
</feature>
<dbReference type="PANTHER" id="PTHR46209:SF1">
    <property type="entry name" value="SORTING NEXIN-11"/>
    <property type="match status" value="1"/>
</dbReference>
<dbReference type="GO" id="GO:0005768">
    <property type="term" value="C:endosome"/>
    <property type="evidence" value="ECO:0007669"/>
    <property type="project" value="UniProtKB-SubCell"/>
</dbReference>
<keyword evidence="14" id="KW-1185">Reference proteome</keyword>
<comment type="caution">
    <text evidence="13">The sequence shown here is derived from an EMBL/GenBank/DDBJ whole genome shotgun (WGS) entry which is preliminary data.</text>
</comment>
<dbReference type="PANTHER" id="PTHR46209">
    <property type="entry name" value="PX DOMAIN-CONTAINING PROTEIN"/>
    <property type="match status" value="1"/>
</dbReference>
<evidence type="ECO:0000313" key="14">
    <source>
        <dbReference type="Proteomes" id="UP000324632"/>
    </source>
</evidence>
<name>A0A5A9PSI6_9TELE</name>
<comment type="similarity">
    <text evidence="3">Belongs to the sorting nexin family.</text>
</comment>
<evidence type="ECO:0000256" key="3">
    <source>
        <dbReference type="ARBA" id="ARBA00010883"/>
    </source>
</evidence>
<protein>
    <submittedName>
        <fullName evidence="13">Sorting nexin-11</fullName>
    </submittedName>
</protein>
<dbReference type="CDD" id="cd06898">
    <property type="entry name" value="PX_SNX10"/>
    <property type="match status" value="1"/>
</dbReference>
<evidence type="ECO:0000256" key="5">
    <source>
        <dbReference type="ARBA" id="ARBA00022490"/>
    </source>
</evidence>
<accession>A0A5A9PSI6</accession>
<reference evidence="13 14" key="1">
    <citation type="journal article" date="2019" name="Mol. Ecol. Resour.">
        <title>Chromosome-level genome assembly of Triplophysa tibetana, a fish adapted to the harsh high-altitude environment of the Tibetan Plateau.</title>
        <authorList>
            <person name="Yang X."/>
            <person name="Liu H."/>
            <person name="Ma Z."/>
            <person name="Zou Y."/>
            <person name="Zou M."/>
            <person name="Mao Y."/>
            <person name="Li X."/>
            <person name="Wang H."/>
            <person name="Chen T."/>
            <person name="Wang W."/>
            <person name="Yang R."/>
        </authorList>
    </citation>
    <scope>NUCLEOTIDE SEQUENCE [LARGE SCALE GENOMIC DNA]</scope>
    <source>
        <strain evidence="13">TTIB1903HZAU</strain>
        <tissue evidence="13">Muscle</tissue>
    </source>
</reference>
<feature type="region of interest" description="Disordered" evidence="11">
    <location>
        <begin position="175"/>
        <end position="196"/>
    </location>
</feature>
<keyword evidence="6" id="KW-0967">Endosome</keyword>
<evidence type="ECO:0000256" key="1">
    <source>
        <dbReference type="ARBA" id="ARBA00004177"/>
    </source>
</evidence>
<dbReference type="SMART" id="SM00312">
    <property type="entry name" value="PX"/>
    <property type="match status" value="1"/>
</dbReference>
<evidence type="ECO:0000256" key="7">
    <source>
        <dbReference type="ARBA" id="ARBA00022927"/>
    </source>
</evidence>
<sequence length="479" mass="53913">MSLNVVLLKEFIAVRVQDPRLQNEGSWNSYVDFKIFLHTNSKAFTAKTSCVRRRYSEFVWLKRKLQKNTGLVPVPDLPKKSLFSFINDDFIERRRKGLQSFLDKLLHMTVCLSDSQLHLFLQTQLPIKHIEDCVQGHTPYTVTEAILTYASSNRGWAQEEGVGVQELWTAPVTYESNESPAPHLPTTSTLEPPGELTDASDLETVLILSDTEQAGSDSKEESDPEHMIQEREDTINVVVIAESDKSKKTQRLDVKDLQRDGHEYHVTQSEESQGDLDCLDKAEQEIYAGSDIERRTSEEEKGHQKVALEQCERIGKDPVKAQDQTYKDVALDGTSVSEKNIPEAKHQEQSEDEMTDESEISDEEKVNETGRTHSEIKETCLSPSECSEDDVGEVNEINAKSVHASSTVLIIEGSEEALVRQTTPMTVTMQNVDKCDDRNLDANTLDVSTLVLQSIEVDSVQCLEKDCHMIIASQQPNAK</sequence>
<keyword evidence="4" id="KW-0813">Transport</keyword>
<feature type="region of interest" description="Disordered" evidence="11">
    <location>
        <begin position="211"/>
        <end position="230"/>
    </location>
</feature>
<dbReference type="Proteomes" id="UP000324632">
    <property type="component" value="Chromosome 1"/>
</dbReference>
<dbReference type="GO" id="GO:0016050">
    <property type="term" value="P:vesicle organization"/>
    <property type="evidence" value="ECO:0007669"/>
    <property type="project" value="TreeGrafter"/>
</dbReference>
<evidence type="ECO:0000256" key="10">
    <source>
        <dbReference type="ARBA" id="ARBA00029433"/>
    </source>
</evidence>
<dbReference type="Gene3D" id="3.30.1520.10">
    <property type="entry name" value="Phox-like domain"/>
    <property type="match status" value="1"/>
</dbReference>
<evidence type="ECO:0000256" key="6">
    <source>
        <dbReference type="ARBA" id="ARBA00022753"/>
    </source>
</evidence>
<organism evidence="13 14">
    <name type="scientific">Triplophysa tibetana</name>
    <dbReference type="NCBI Taxonomy" id="1572043"/>
    <lineage>
        <taxon>Eukaryota</taxon>
        <taxon>Metazoa</taxon>
        <taxon>Chordata</taxon>
        <taxon>Craniata</taxon>
        <taxon>Vertebrata</taxon>
        <taxon>Euteleostomi</taxon>
        <taxon>Actinopterygii</taxon>
        <taxon>Neopterygii</taxon>
        <taxon>Teleostei</taxon>
        <taxon>Ostariophysi</taxon>
        <taxon>Cypriniformes</taxon>
        <taxon>Nemacheilidae</taxon>
        <taxon>Triplophysa</taxon>
    </lineage>
</organism>